<keyword evidence="2" id="KW-1185">Reference proteome</keyword>
<reference evidence="2" key="1">
    <citation type="submission" date="2024-04" db="EMBL/GenBank/DDBJ databases">
        <title>Phylogenomic analyses of a clade within the roseobacter group suggest taxonomic reassignments of species of the genera Aestuariivita, Citreicella, Loktanella, Nautella, Pelagibaca, Ruegeria, Thalassobius, Thiobacimonas and Tropicibacter, and the proposal o.</title>
        <authorList>
            <person name="Jeon C.O."/>
        </authorList>
    </citation>
    <scope>NUCLEOTIDE SEQUENCE [LARGE SCALE GENOMIC DNA]</scope>
    <source>
        <strain evidence="2">SS1-5</strain>
    </source>
</reference>
<evidence type="ECO:0000313" key="1">
    <source>
        <dbReference type="EMBL" id="WZU66429.1"/>
    </source>
</evidence>
<sequence length="62" mass="6527">MKKLTLGLFFVLAACSAPQPEPVVLEEPMIEAAPVMAAPVMMPRCPTDQVIARDGIGGTGCR</sequence>
<name>A0AAN0M7Y5_9RHOB</name>
<organism evidence="1 2">
    <name type="scientific">Yoonia rhodophyticola</name>
    <dbReference type="NCBI Taxonomy" id="3137370"/>
    <lineage>
        <taxon>Bacteria</taxon>
        <taxon>Pseudomonadati</taxon>
        <taxon>Pseudomonadota</taxon>
        <taxon>Alphaproteobacteria</taxon>
        <taxon>Rhodobacterales</taxon>
        <taxon>Paracoccaceae</taxon>
        <taxon>Yoonia</taxon>
    </lineage>
</organism>
<proteinExistence type="predicted"/>
<dbReference type="RefSeq" id="WP_342075752.1">
    <property type="nucleotide sequence ID" value="NZ_CP151767.2"/>
</dbReference>
<evidence type="ECO:0008006" key="3">
    <source>
        <dbReference type="Google" id="ProtNLM"/>
    </source>
</evidence>
<accession>A0AAN0M7Y5</accession>
<protein>
    <recommendedName>
        <fullName evidence="3">Lipoprotein</fullName>
    </recommendedName>
</protein>
<dbReference type="PROSITE" id="PS51257">
    <property type="entry name" value="PROKAR_LIPOPROTEIN"/>
    <property type="match status" value="1"/>
</dbReference>
<gene>
    <name evidence="1" type="ORF">AABB31_15390</name>
</gene>
<dbReference type="Proteomes" id="UP001470809">
    <property type="component" value="Chromosome"/>
</dbReference>
<dbReference type="KEGG" id="yrh:AABB31_15390"/>
<reference evidence="1 2" key="2">
    <citation type="submission" date="2024-08" db="EMBL/GenBank/DDBJ databases">
        <title>Phylogenomic analyses of a clade within the roseobacter group suggest taxonomic reassignments of species of the genera Aestuariivita, Citreicella, Loktanella, Nautella, Pelagibaca, Ruegeria, Thalassobius, Thiobacimonas and Tropicibacter, and the proposal o.</title>
        <authorList>
            <person name="Jeon C.O."/>
        </authorList>
    </citation>
    <scope>NUCLEOTIDE SEQUENCE [LARGE SCALE GENOMIC DNA]</scope>
    <source>
        <strain evidence="1 2">SS1-5</strain>
    </source>
</reference>
<evidence type="ECO:0000313" key="2">
    <source>
        <dbReference type="Proteomes" id="UP001470809"/>
    </source>
</evidence>
<dbReference type="EMBL" id="CP151767">
    <property type="protein sequence ID" value="WZU66429.1"/>
    <property type="molecule type" value="Genomic_DNA"/>
</dbReference>
<dbReference type="AlphaFoldDB" id="A0AAN0M7Y5"/>